<dbReference type="OrthoDB" id="6363127at2759"/>
<organism evidence="1">
    <name type="scientific">Notodromas monacha</name>
    <dbReference type="NCBI Taxonomy" id="399045"/>
    <lineage>
        <taxon>Eukaryota</taxon>
        <taxon>Metazoa</taxon>
        <taxon>Ecdysozoa</taxon>
        <taxon>Arthropoda</taxon>
        <taxon>Crustacea</taxon>
        <taxon>Oligostraca</taxon>
        <taxon>Ostracoda</taxon>
        <taxon>Podocopa</taxon>
        <taxon>Podocopida</taxon>
        <taxon>Cypridocopina</taxon>
        <taxon>Cypridoidea</taxon>
        <taxon>Cyprididae</taxon>
        <taxon>Notodromas</taxon>
    </lineage>
</organism>
<reference evidence="1" key="1">
    <citation type="submission" date="2020-11" db="EMBL/GenBank/DDBJ databases">
        <authorList>
            <person name="Tran Van P."/>
        </authorList>
    </citation>
    <scope>NUCLEOTIDE SEQUENCE</scope>
</reference>
<accession>A0A7R9BYA2</accession>
<sequence>MERFSRVFPDLESVFVRGATSNYQMAYLLERCKLRCFKSNHLDGLVNEGLVSRWSSLRQINLRVPGLDVDLTAVATYCPNIEEMRIDNGMFVLGSIIGSSLISNQEQFPCLKRLGLNTPLPIGEHESSYIFLPPAVIAFILSRAPLLECADFGYCSAIYDTDVERMLQDAGASRVQRLTLRGAYRLSNEAVMKLIQGFPELKMMAMKILPRDRLVEMEKLKTCLKEQNADVTLLTYGNY</sequence>
<dbReference type="Proteomes" id="UP000678499">
    <property type="component" value="Unassembled WGS sequence"/>
</dbReference>
<dbReference type="Gene3D" id="3.80.10.10">
    <property type="entry name" value="Ribonuclease Inhibitor"/>
    <property type="match status" value="1"/>
</dbReference>
<name>A0A7R9BYA2_9CRUS</name>
<dbReference type="SUPFAM" id="SSF52047">
    <property type="entry name" value="RNI-like"/>
    <property type="match status" value="1"/>
</dbReference>
<protein>
    <submittedName>
        <fullName evidence="1">Uncharacterized protein</fullName>
    </submittedName>
</protein>
<evidence type="ECO:0000313" key="1">
    <source>
        <dbReference type="EMBL" id="CAD7282207.1"/>
    </source>
</evidence>
<dbReference type="EMBL" id="CAJPEX010003593">
    <property type="protein sequence ID" value="CAG0922359.1"/>
    <property type="molecule type" value="Genomic_DNA"/>
</dbReference>
<keyword evidence="2" id="KW-1185">Reference proteome</keyword>
<dbReference type="EMBL" id="OA885630">
    <property type="protein sequence ID" value="CAD7282207.1"/>
    <property type="molecule type" value="Genomic_DNA"/>
</dbReference>
<dbReference type="InterPro" id="IPR032675">
    <property type="entry name" value="LRR_dom_sf"/>
</dbReference>
<dbReference type="AlphaFoldDB" id="A0A7R9BYA2"/>
<proteinExistence type="predicted"/>
<evidence type="ECO:0000313" key="2">
    <source>
        <dbReference type="Proteomes" id="UP000678499"/>
    </source>
</evidence>
<gene>
    <name evidence="1" type="ORF">NMOB1V02_LOCUS9836</name>
</gene>